<keyword evidence="3" id="KW-1185">Reference proteome</keyword>
<evidence type="ECO:0000313" key="2">
    <source>
        <dbReference type="EMBL" id="SDO15565.1"/>
    </source>
</evidence>
<dbReference type="Proteomes" id="UP000198795">
    <property type="component" value="Unassembled WGS sequence"/>
</dbReference>
<gene>
    <name evidence="2" type="ORF">SAMN04488061_0429</name>
</gene>
<sequence length="77" mass="8129">MWKMRITRGWHGLKQPCQCQASLAEPLSTRGAPCSGESASRHPNASGTHAATGGSGDASFLPIALFRGAMGERWFAA</sequence>
<reference evidence="2 3" key="1">
    <citation type="submission" date="2016-10" db="EMBL/GenBank/DDBJ databases">
        <authorList>
            <person name="Varghese N."/>
            <person name="Submissions S."/>
        </authorList>
    </citation>
    <scope>NUCLEOTIDE SEQUENCE [LARGE SCALE GENOMIC DNA]</scope>
    <source>
        <strain evidence="2 3">CGMCC 1.6497</strain>
    </source>
</reference>
<evidence type="ECO:0000256" key="1">
    <source>
        <dbReference type="SAM" id="MobiDB-lite"/>
    </source>
</evidence>
<organism evidence="2 3">
    <name type="scientific">Filomicrobium insigne</name>
    <dbReference type="NCBI Taxonomy" id="418854"/>
    <lineage>
        <taxon>Bacteria</taxon>
        <taxon>Pseudomonadati</taxon>
        <taxon>Pseudomonadota</taxon>
        <taxon>Alphaproteobacteria</taxon>
        <taxon>Hyphomicrobiales</taxon>
        <taxon>Hyphomicrobiaceae</taxon>
        <taxon>Filomicrobium</taxon>
    </lineage>
</organism>
<accession>A0A1H0H8U9</accession>
<name>A0A1H0H8U9_9HYPH</name>
<proteinExistence type="predicted"/>
<dbReference type="EMBL" id="FNJC01000001">
    <property type="protein sequence ID" value="SDO15565.1"/>
    <property type="molecule type" value="Genomic_DNA"/>
</dbReference>
<evidence type="ECO:0000313" key="3">
    <source>
        <dbReference type="Proteomes" id="UP000198795"/>
    </source>
</evidence>
<comment type="caution">
    <text evidence="2">The sequence shown here is derived from an EMBL/GenBank/DDBJ whole genome shotgun (WGS) entry which is preliminary data.</text>
</comment>
<protein>
    <submittedName>
        <fullName evidence="2">Uncharacterized protein</fullName>
    </submittedName>
</protein>
<feature type="region of interest" description="Disordered" evidence="1">
    <location>
        <begin position="27"/>
        <end position="58"/>
    </location>
</feature>